<accession>A0ABR7V592</accession>
<protein>
    <recommendedName>
        <fullName evidence="3">Lipoprotein</fullName>
    </recommendedName>
</protein>
<gene>
    <name evidence="1" type="ORF">HPE56_19365</name>
</gene>
<comment type="caution">
    <text evidence="1">The sequence shown here is derived from an EMBL/GenBank/DDBJ whole genome shotgun (WGS) entry which is preliminary data.</text>
</comment>
<dbReference type="RefSeq" id="WP_188245396.1">
    <property type="nucleotide sequence ID" value="NZ_JABTCF010000017.1"/>
</dbReference>
<organism evidence="1 2">
    <name type="scientific">Maribacter aquimaris</name>
    <dbReference type="NCBI Taxonomy" id="2737171"/>
    <lineage>
        <taxon>Bacteria</taxon>
        <taxon>Pseudomonadati</taxon>
        <taxon>Bacteroidota</taxon>
        <taxon>Flavobacteriia</taxon>
        <taxon>Flavobacteriales</taxon>
        <taxon>Flavobacteriaceae</taxon>
        <taxon>Maribacter</taxon>
    </lineage>
</organism>
<evidence type="ECO:0008006" key="3">
    <source>
        <dbReference type="Google" id="ProtNLM"/>
    </source>
</evidence>
<proteinExistence type="predicted"/>
<keyword evidence="2" id="KW-1185">Reference proteome</keyword>
<dbReference type="Proteomes" id="UP001166021">
    <property type="component" value="Unassembled WGS sequence"/>
</dbReference>
<evidence type="ECO:0000313" key="1">
    <source>
        <dbReference type="EMBL" id="MBD0779963.1"/>
    </source>
</evidence>
<sequence>MMKKLVLVFSVILGFVSCKENTSKPLAENIHQEAITRETKFPTSVVSCEKNKHLFNTIPHVDKIADYTFKSVGCVGKAIAVNYNDPTNEFYEFQLSVKELGENKAMLQYVKLGYNTASKYKLNGNDISDLQVFENASLTTKRESEYDDVSYNASYKDKYIIQIVIRGKELSSKEQVDNFLKEYLKAFKKEFMV</sequence>
<name>A0ABR7V592_9FLAO</name>
<dbReference type="EMBL" id="JABTCF010000017">
    <property type="protein sequence ID" value="MBD0779963.1"/>
    <property type="molecule type" value="Genomic_DNA"/>
</dbReference>
<reference evidence="1" key="1">
    <citation type="submission" date="2020-05" db="EMBL/GenBank/DDBJ databases">
        <title>The draft genome sequence of Maribacter sp. ANRC-HE7.</title>
        <authorList>
            <person name="Mu L."/>
        </authorList>
    </citation>
    <scope>NUCLEOTIDE SEQUENCE</scope>
    <source>
        <strain evidence="1">ANRC-HE7</strain>
    </source>
</reference>
<evidence type="ECO:0000313" key="2">
    <source>
        <dbReference type="Proteomes" id="UP001166021"/>
    </source>
</evidence>
<dbReference type="PROSITE" id="PS51257">
    <property type="entry name" value="PROKAR_LIPOPROTEIN"/>
    <property type="match status" value="1"/>
</dbReference>